<name>A0A367IIP4_RHIST</name>
<dbReference type="EC" id="1.14.14.17" evidence="4 9"/>
<dbReference type="Pfam" id="PF08491">
    <property type="entry name" value="SE"/>
    <property type="match status" value="1"/>
</dbReference>
<evidence type="ECO:0000313" key="12">
    <source>
        <dbReference type="Proteomes" id="UP000253551"/>
    </source>
</evidence>
<comment type="cofactor">
    <cofactor evidence="1 9">
        <name>FAD</name>
        <dbReference type="ChEBI" id="CHEBI:57692"/>
    </cofactor>
</comment>
<dbReference type="PANTHER" id="PTHR10835:SF0">
    <property type="entry name" value="SQUALENE MONOOXYGENASE"/>
    <property type="match status" value="1"/>
</dbReference>
<evidence type="ECO:0000256" key="1">
    <source>
        <dbReference type="ARBA" id="ARBA00001974"/>
    </source>
</evidence>
<dbReference type="PANTHER" id="PTHR10835">
    <property type="entry name" value="SQUALENE MONOOXYGENASE"/>
    <property type="match status" value="1"/>
</dbReference>
<dbReference type="GO" id="GO:0004506">
    <property type="term" value="F:squalene monooxygenase activity"/>
    <property type="evidence" value="ECO:0007669"/>
    <property type="project" value="UniProtKB-UniRule"/>
</dbReference>
<keyword evidence="8" id="KW-0472">Membrane</keyword>
<dbReference type="UniPathway" id="UPA00767">
    <property type="reaction ID" value="UER00752"/>
</dbReference>
<feature type="domain" description="Squalene epoxidase" evidence="10">
    <location>
        <begin position="73"/>
        <end position="231"/>
    </location>
</feature>
<keyword evidence="12" id="KW-1185">Reference proteome</keyword>
<comment type="catalytic activity">
    <reaction evidence="9">
        <text>squalene + reduced [NADPH--hemoprotein reductase] + O2 = (S)-2,3-epoxysqualene + oxidized [NADPH--hemoprotein reductase] + H2O + H(+)</text>
        <dbReference type="Rhea" id="RHEA:25282"/>
        <dbReference type="Rhea" id="RHEA-COMP:11964"/>
        <dbReference type="Rhea" id="RHEA-COMP:11965"/>
        <dbReference type="ChEBI" id="CHEBI:15377"/>
        <dbReference type="ChEBI" id="CHEBI:15378"/>
        <dbReference type="ChEBI" id="CHEBI:15379"/>
        <dbReference type="ChEBI" id="CHEBI:15440"/>
        <dbReference type="ChEBI" id="CHEBI:15441"/>
        <dbReference type="ChEBI" id="CHEBI:57618"/>
        <dbReference type="ChEBI" id="CHEBI:58210"/>
        <dbReference type="EC" id="1.14.14.17"/>
    </reaction>
</comment>
<dbReference type="GO" id="GO:0006696">
    <property type="term" value="P:ergosterol biosynthetic process"/>
    <property type="evidence" value="ECO:0007669"/>
    <property type="project" value="TreeGrafter"/>
</dbReference>
<dbReference type="GO" id="GO:0005789">
    <property type="term" value="C:endoplasmic reticulum membrane"/>
    <property type="evidence" value="ECO:0007669"/>
    <property type="project" value="UniProtKB-SubCell"/>
</dbReference>
<dbReference type="SUPFAM" id="SSF51905">
    <property type="entry name" value="FAD/NAD(P)-binding domain"/>
    <property type="match status" value="1"/>
</dbReference>
<comment type="caution">
    <text evidence="11">The sequence shown here is derived from an EMBL/GenBank/DDBJ whole genome shotgun (WGS) entry which is preliminary data.</text>
</comment>
<dbReference type="InterPro" id="IPR036188">
    <property type="entry name" value="FAD/NAD-bd_sf"/>
</dbReference>
<dbReference type="GO" id="GO:0050660">
    <property type="term" value="F:flavin adenine dinucleotide binding"/>
    <property type="evidence" value="ECO:0007669"/>
    <property type="project" value="UniProtKB-UniRule"/>
</dbReference>
<dbReference type="InterPro" id="IPR013698">
    <property type="entry name" value="Squalene_epoxidase"/>
</dbReference>
<dbReference type="EMBL" id="PJQM01007984">
    <property type="protein sequence ID" value="RCH77538.1"/>
    <property type="molecule type" value="Genomic_DNA"/>
</dbReference>
<keyword evidence="6 9" id="KW-0274">FAD</keyword>
<evidence type="ECO:0000256" key="7">
    <source>
        <dbReference type="ARBA" id="ARBA00023002"/>
    </source>
</evidence>
<dbReference type="STRING" id="4846.A0A367IIP4"/>
<reference evidence="11 12" key="1">
    <citation type="journal article" date="2018" name="G3 (Bethesda)">
        <title>Phylogenetic and Phylogenomic Definition of Rhizopus Species.</title>
        <authorList>
            <person name="Gryganskyi A.P."/>
            <person name="Golan J."/>
            <person name="Dolatabadi S."/>
            <person name="Mondo S."/>
            <person name="Robb S."/>
            <person name="Idnurm A."/>
            <person name="Muszewska A."/>
            <person name="Steczkiewicz K."/>
            <person name="Masonjones S."/>
            <person name="Liao H.L."/>
            <person name="Gajdeczka M.T."/>
            <person name="Anike F."/>
            <person name="Vuek A."/>
            <person name="Anishchenko I.M."/>
            <person name="Voigt K."/>
            <person name="de Hoog G.S."/>
            <person name="Smith M.E."/>
            <person name="Heitman J."/>
            <person name="Vilgalys R."/>
            <person name="Stajich J.E."/>
        </authorList>
    </citation>
    <scope>NUCLEOTIDE SEQUENCE [LARGE SCALE GENOMIC DNA]</scope>
    <source>
        <strain evidence="11 12">LSU 92-RS-03</strain>
    </source>
</reference>
<evidence type="ECO:0000256" key="6">
    <source>
        <dbReference type="ARBA" id="ARBA00022827"/>
    </source>
</evidence>
<dbReference type="OrthoDB" id="1678617at2759"/>
<feature type="non-terminal residue" evidence="11">
    <location>
        <position position="232"/>
    </location>
</feature>
<sequence>SIPYPLDEITGKKARGKSFHHGRFISNLRKAAISTENVTVKELTVTSLIKEENGRVIGATTLDKSNQEYKFYAPLTIVCDGIFSKFRKEMTVKKPDVRSNFVGFIIKDLELPLPNHGHVILAKPSPILMYQISTRDTRVLVDIPGKLPSSSDGSLKKYMENIVAPELPDTIREKFLEALETERLRSMPNGFLPPSINQVEGMIMLGDAMNIRHPLTGGGMTVAFNDVVLLKE</sequence>
<keyword evidence="5 9" id="KW-0285">Flavoprotein</keyword>
<keyword evidence="9" id="KW-0256">Endoplasmic reticulum</keyword>
<proteinExistence type="inferred from homology"/>
<dbReference type="InterPro" id="IPR040125">
    <property type="entry name" value="Squalene_monox"/>
</dbReference>
<feature type="non-terminal residue" evidence="11">
    <location>
        <position position="1"/>
    </location>
</feature>
<organism evidence="11 12">
    <name type="scientific">Rhizopus stolonifer</name>
    <name type="common">Rhizopus nigricans</name>
    <dbReference type="NCBI Taxonomy" id="4846"/>
    <lineage>
        <taxon>Eukaryota</taxon>
        <taxon>Fungi</taxon>
        <taxon>Fungi incertae sedis</taxon>
        <taxon>Mucoromycota</taxon>
        <taxon>Mucoromycotina</taxon>
        <taxon>Mucoromycetes</taxon>
        <taxon>Mucorales</taxon>
        <taxon>Mucorineae</taxon>
        <taxon>Rhizopodaceae</taxon>
        <taxon>Rhizopus</taxon>
    </lineage>
</organism>
<gene>
    <name evidence="11" type="primary">ERG1_1</name>
    <name evidence="11" type="ORF">CU098_002513</name>
</gene>
<evidence type="ECO:0000256" key="4">
    <source>
        <dbReference type="ARBA" id="ARBA00012312"/>
    </source>
</evidence>
<evidence type="ECO:0000256" key="2">
    <source>
        <dbReference type="ARBA" id="ARBA00004154"/>
    </source>
</evidence>
<comment type="function">
    <text evidence="9">Catalyzes the stereospecific oxidation of squalene to (S)-2,3-epoxysqualene, and is considered to be a rate-limiting enzyme in steroid biosynthesis.</text>
</comment>
<evidence type="ECO:0000256" key="5">
    <source>
        <dbReference type="ARBA" id="ARBA00022630"/>
    </source>
</evidence>
<comment type="similarity">
    <text evidence="3 9">Belongs to the squalene monooxygenase family.</text>
</comment>
<dbReference type="Gene3D" id="3.50.50.60">
    <property type="entry name" value="FAD/NAD(P)-binding domain"/>
    <property type="match status" value="1"/>
</dbReference>
<protein>
    <recommendedName>
        <fullName evidence="4 9">Squalene monooxygenase</fullName>
        <ecNumber evidence="4 9">1.14.14.17</ecNumber>
    </recommendedName>
</protein>
<keyword evidence="7 9" id="KW-0560">Oxidoreductase</keyword>
<comment type="subcellular location">
    <subcellularLocation>
        <location evidence="9">Endoplasmic reticulum membrane</location>
        <topology evidence="9">Multi-pass membrane protein</topology>
    </subcellularLocation>
    <subcellularLocation>
        <location evidence="2">Microsome membrane</location>
        <topology evidence="2">Multi-pass membrane protein</topology>
    </subcellularLocation>
</comment>
<evidence type="ECO:0000256" key="9">
    <source>
        <dbReference type="RuleBase" id="RU367121"/>
    </source>
</evidence>
<dbReference type="Proteomes" id="UP000253551">
    <property type="component" value="Unassembled WGS sequence"/>
</dbReference>
<accession>A0A367IIP4</accession>
<evidence type="ECO:0000259" key="10">
    <source>
        <dbReference type="Pfam" id="PF08491"/>
    </source>
</evidence>
<evidence type="ECO:0000256" key="3">
    <source>
        <dbReference type="ARBA" id="ARBA00008802"/>
    </source>
</evidence>
<evidence type="ECO:0000313" key="11">
    <source>
        <dbReference type="EMBL" id="RCH77538.1"/>
    </source>
</evidence>
<dbReference type="AlphaFoldDB" id="A0A367IIP4"/>
<evidence type="ECO:0000256" key="8">
    <source>
        <dbReference type="ARBA" id="ARBA00023136"/>
    </source>
</evidence>